<evidence type="ECO:0000313" key="2">
    <source>
        <dbReference type="Proteomes" id="UP001220509"/>
    </source>
</evidence>
<dbReference type="AlphaFoldDB" id="A0AAX3M5V1"/>
<dbReference type="EMBL" id="CP117416">
    <property type="protein sequence ID" value="WCT57330.1"/>
    <property type="molecule type" value="Genomic_DNA"/>
</dbReference>
<name>A0AAX3M5V1_9BACL</name>
<dbReference type="RefSeq" id="WP_273615551.1">
    <property type="nucleotide sequence ID" value="NZ_CP117416.1"/>
</dbReference>
<dbReference type="PANTHER" id="PTHR37841:SF1">
    <property type="entry name" value="DUF3298 DOMAIN-CONTAINING PROTEIN"/>
    <property type="match status" value="1"/>
</dbReference>
<organism evidence="1 2">
    <name type="scientific">Paenibacillus kyungheensis</name>
    <dbReference type="NCBI Taxonomy" id="1452732"/>
    <lineage>
        <taxon>Bacteria</taxon>
        <taxon>Bacillati</taxon>
        <taxon>Bacillota</taxon>
        <taxon>Bacilli</taxon>
        <taxon>Bacillales</taxon>
        <taxon>Paenibacillaceae</taxon>
        <taxon>Paenibacillus</taxon>
    </lineage>
</organism>
<reference evidence="1 2" key="1">
    <citation type="submission" date="2023-02" db="EMBL/GenBank/DDBJ databases">
        <title>Genome sequence of Paenibacillus kyungheensis KACC 18744.</title>
        <authorList>
            <person name="Kim S."/>
            <person name="Heo J."/>
            <person name="Kwon S.-W."/>
        </authorList>
    </citation>
    <scope>NUCLEOTIDE SEQUENCE [LARGE SCALE GENOMIC DNA]</scope>
    <source>
        <strain evidence="1 2">KACC 18744</strain>
    </source>
</reference>
<dbReference type="Proteomes" id="UP001220509">
    <property type="component" value="Chromosome"/>
</dbReference>
<dbReference type="KEGG" id="pka:PQ456_07440"/>
<sequence length="390" mass="43227">MKTIQNTFIATILLSVVSGLVCPLTITEASIHPSLQTTNMKTVLSSNKADLKIVSSNIDYSTPLAQSDGQFHDGLLFAQTTDGKLLFYNTAGKQSFILPQNLVPMSDFYQQRALVKDINSKLYGYINTKGKLVIDCSYIQASYFSEDIAYVQKSKSDNGSFINTTGKKILDLERSYDSTFNFTEGLALSYSKNSDKIGYLNKAGNIVIPYKYNYGRNFSEKLAVVQDGNQNYGYINRTGKVIIPFQYKAAGDFSQGLAPVQNKKGKWGFINSKGKVVIPFQFNQADSFSEGLAAVYNDKGNVGFIDSTGKWIIAYQKYNKATSFHNGVALIGVTTSHSSKLGYIDQRGKLLTALAYRSGSAFNEGYGVLINSLNQATIYQKYFFENNLYE</sequence>
<dbReference type="InterPro" id="IPR032774">
    <property type="entry name" value="WG_beta_rep"/>
</dbReference>
<keyword evidence="2" id="KW-1185">Reference proteome</keyword>
<gene>
    <name evidence="1" type="ORF">PQ456_07440</name>
</gene>
<evidence type="ECO:0000313" key="1">
    <source>
        <dbReference type="EMBL" id="WCT57330.1"/>
    </source>
</evidence>
<accession>A0AAX3M5V1</accession>
<protein>
    <submittedName>
        <fullName evidence="1">WG repeat-containing protein</fullName>
    </submittedName>
</protein>
<proteinExistence type="predicted"/>
<dbReference type="SUPFAM" id="SSF69360">
    <property type="entry name" value="Cell wall binding repeat"/>
    <property type="match status" value="1"/>
</dbReference>
<dbReference type="PANTHER" id="PTHR37841">
    <property type="entry name" value="GLR2918 PROTEIN"/>
    <property type="match status" value="1"/>
</dbReference>
<dbReference type="Pfam" id="PF14903">
    <property type="entry name" value="WG_beta_rep"/>
    <property type="match status" value="5"/>
</dbReference>